<evidence type="ECO:0000313" key="3">
    <source>
        <dbReference type="EMBL" id="KAK3679502.1"/>
    </source>
</evidence>
<feature type="coiled-coil region" evidence="1">
    <location>
        <begin position="154"/>
        <end position="260"/>
    </location>
</feature>
<organism evidence="3 4">
    <name type="scientific">Recurvomyces mirabilis</name>
    <dbReference type="NCBI Taxonomy" id="574656"/>
    <lineage>
        <taxon>Eukaryota</taxon>
        <taxon>Fungi</taxon>
        <taxon>Dikarya</taxon>
        <taxon>Ascomycota</taxon>
        <taxon>Pezizomycotina</taxon>
        <taxon>Dothideomycetes</taxon>
        <taxon>Dothideomycetidae</taxon>
        <taxon>Mycosphaerellales</taxon>
        <taxon>Teratosphaeriaceae</taxon>
        <taxon>Recurvomyces</taxon>
    </lineage>
</organism>
<feature type="compositionally biased region" description="Basic and acidic residues" evidence="2">
    <location>
        <begin position="1"/>
        <end position="23"/>
    </location>
</feature>
<gene>
    <name evidence="3" type="ORF">LTR78_001063</name>
</gene>
<evidence type="ECO:0000256" key="2">
    <source>
        <dbReference type="SAM" id="MobiDB-lite"/>
    </source>
</evidence>
<accession>A0AAE0WWB3</accession>
<dbReference type="EMBL" id="JAUTXT010000002">
    <property type="protein sequence ID" value="KAK3679502.1"/>
    <property type="molecule type" value="Genomic_DNA"/>
</dbReference>
<dbReference type="AlphaFoldDB" id="A0AAE0WWB3"/>
<reference evidence="3" key="1">
    <citation type="submission" date="2023-07" db="EMBL/GenBank/DDBJ databases">
        <title>Black Yeasts Isolated from many extreme environments.</title>
        <authorList>
            <person name="Coleine C."/>
            <person name="Stajich J.E."/>
            <person name="Selbmann L."/>
        </authorList>
    </citation>
    <scope>NUCLEOTIDE SEQUENCE</scope>
    <source>
        <strain evidence="3">CCFEE 5485</strain>
    </source>
</reference>
<evidence type="ECO:0000313" key="4">
    <source>
        <dbReference type="Proteomes" id="UP001274830"/>
    </source>
</evidence>
<dbReference type="Proteomes" id="UP001274830">
    <property type="component" value="Unassembled WGS sequence"/>
</dbReference>
<evidence type="ECO:0000256" key="1">
    <source>
        <dbReference type="SAM" id="Coils"/>
    </source>
</evidence>
<sequence>MNDPHKDYLKYDRHEFDKADNRGEQASCDRYQPTSEARETAVLAEGQYAGPSGENAACPVNEHATTGERLAAELLQYWLGGLHGEAFETRSRKHKRKQREQFPVMFGLLDVLTKYNTALHRSEHDVLAEHNGTIEDRLSLDQGRQLSDYFVAETERLEDLNRELKARLDEATARLTSLEEEQNANEEHNMLKRILTLEKSIKAEKEARNQSGARIAELNDKLAGFKAKCKTRLKSLEGDRDASNEQAIEFKEQIKSLSSQCALICTSVRSTCFALWKRSSSRAERYLDEAEDDIRLAEGHEPRYSRKK</sequence>
<keyword evidence="4" id="KW-1185">Reference proteome</keyword>
<proteinExistence type="predicted"/>
<protein>
    <submittedName>
        <fullName evidence="3">Uncharacterized protein</fullName>
    </submittedName>
</protein>
<comment type="caution">
    <text evidence="3">The sequence shown here is derived from an EMBL/GenBank/DDBJ whole genome shotgun (WGS) entry which is preliminary data.</text>
</comment>
<name>A0AAE0WWB3_9PEZI</name>
<keyword evidence="1" id="KW-0175">Coiled coil</keyword>
<feature type="region of interest" description="Disordered" evidence="2">
    <location>
        <begin position="1"/>
        <end position="37"/>
    </location>
</feature>